<keyword evidence="2" id="KW-1133">Transmembrane helix</keyword>
<feature type="transmembrane region" description="Helical" evidence="2">
    <location>
        <begin position="755"/>
        <end position="771"/>
    </location>
</feature>
<feature type="transmembrane region" description="Helical" evidence="2">
    <location>
        <begin position="1239"/>
        <end position="1258"/>
    </location>
</feature>
<feature type="transmembrane region" description="Helical" evidence="2">
    <location>
        <begin position="1668"/>
        <end position="1685"/>
    </location>
</feature>
<feature type="transmembrane region" description="Helical" evidence="2">
    <location>
        <begin position="1520"/>
        <end position="1536"/>
    </location>
</feature>
<gene>
    <name evidence="3" type="ORF">VL20_1323</name>
</gene>
<feature type="transmembrane region" description="Helical" evidence="2">
    <location>
        <begin position="1543"/>
        <end position="1560"/>
    </location>
</feature>
<keyword evidence="4" id="KW-1185">Reference proteome</keyword>
<feature type="transmembrane region" description="Helical" evidence="2">
    <location>
        <begin position="809"/>
        <end position="825"/>
    </location>
</feature>
<feature type="region of interest" description="Disordered" evidence="1">
    <location>
        <begin position="138"/>
        <end position="181"/>
    </location>
</feature>
<feature type="transmembrane region" description="Helical" evidence="2">
    <location>
        <begin position="730"/>
        <end position="749"/>
    </location>
</feature>
<feature type="transmembrane region" description="Helical" evidence="2">
    <location>
        <begin position="1619"/>
        <end position="1635"/>
    </location>
</feature>
<feature type="transmembrane region" description="Helical" evidence="2">
    <location>
        <begin position="600"/>
        <end position="619"/>
    </location>
</feature>
<organism evidence="3 4">
    <name type="scientific">Microcystis panniformis FACHB-1757</name>
    <dbReference type="NCBI Taxonomy" id="1638788"/>
    <lineage>
        <taxon>Bacteria</taxon>
        <taxon>Bacillati</taxon>
        <taxon>Cyanobacteriota</taxon>
        <taxon>Cyanophyceae</taxon>
        <taxon>Oscillatoriophycideae</taxon>
        <taxon>Chroococcales</taxon>
        <taxon>Microcystaceae</taxon>
        <taxon>Microcystis</taxon>
    </lineage>
</organism>
<feature type="transmembrane region" description="Helical" evidence="2">
    <location>
        <begin position="625"/>
        <end position="645"/>
    </location>
</feature>
<protein>
    <recommendedName>
        <fullName evidence="5">DUF2157 domain-containing protein</fullName>
    </recommendedName>
</protein>
<evidence type="ECO:0000313" key="4">
    <source>
        <dbReference type="Proteomes" id="UP000068167"/>
    </source>
</evidence>
<keyword evidence="2" id="KW-0812">Transmembrane</keyword>
<feature type="transmembrane region" description="Helical" evidence="2">
    <location>
        <begin position="285"/>
        <end position="303"/>
    </location>
</feature>
<feature type="transmembrane region" description="Helical" evidence="2">
    <location>
        <begin position="225"/>
        <end position="245"/>
    </location>
</feature>
<feature type="transmembrane region" description="Helical" evidence="2">
    <location>
        <begin position="665"/>
        <end position="685"/>
    </location>
</feature>
<feature type="transmembrane region" description="Helical" evidence="2">
    <location>
        <begin position="963"/>
        <end position="981"/>
    </location>
</feature>
<feature type="transmembrane region" description="Helical" evidence="2">
    <location>
        <begin position="705"/>
        <end position="723"/>
    </location>
</feature>
<feature type="transmembrane region" description="Helical" evidence="2">
    <location>
        <begin position="1187"/>
        <end position="1207"/>
    </location>
</feature>
<dbReference type="EMBL" id="CP011339">
    <property type="protein sequence ID" value="AKV66496.1"/>
    <property type="molecule type" value="Genomic_DNA"/>
</dbReference>
<evidence type="ECO:0000256" key="2">
    <source>
        <dbReference type="SAM" id="Phobius"/>
    </source>
</evidence>
<feature type="transmembrane region" description="Helical" evidence="2">
    <location>
        <begin position="196"/>
        <end position="219"/>
    </location>
</feature>
<feature type="transmembrane region" description="Helical" evidence="2">
    <location>
        <begin position="939"/>
        <end position="957"/>
    </location>
</feature>
<feature type="transmembrane region" description="Helical" evidence="2">
    <location>
        <begin position="381"/>
        <end position="413"/>
    </location>
</feature>
<evidence type="ECO:0008006" key="5">
    <source>
        <dbReference type="Google" id="ProtNLM"/>
    </source>
</evidence>
<feature type="transmembrane region" description="Helical" evidence="2">
    <location>
        <begin position="1321"/>
        <end position="1338"/>
    </location>
</feature>
<keyword evidence="2" id="KW-0472">Membrane</keyword>
<name>A0A0K1RXQ1_9CHRO</name>
<sequence>MSFQEKRIIPIEIVNPSSPAELLLALKQWLELDLIADKRLELAINARENSVQETLALTITTSVPLSNFLEGLGQWQERGWLTASQIRVVIRVRASHPSLVQGLEQWLQLGLLGESQVKQLCRENLSCVMPILTTAPTREPLPDPISSQQTPPPALPSRRPEAPRRIPPQPPTSPRRQETPSQFGQMLQSLMAELSVLWLLLLGVFMVVISSGVLAANFWEKFSTAGQYGVLWLYTLAFWGASFWSSQQPRLRLTSQALRLVTLLLVPMNFLAMDSLGLWRNPLDWLIVVVAALSLTAVTVQLFRGRYGETRQAGFSQSLPNHLGLSYLHWGWAIGGFPLLATYLGMVGTTLISLSRVPEGAGQEAASRRERLAPFSLNEAIVVYGLVILLVRAIFIAQVEISQLGLAVGICGWLASWQTRQSVSLWQRIGGSLLLLGWLLSVGETPWQALAVSGLSLLFFARRIGYSWRKFDLAAALLIGLQGLWLAWRLLPDTFRQGAITLGTGLTGAEATPWALLSLVLFPYLVLILFLTDWFSQLGKRELASFTGSIALFWGTTLTFCSLVNPALRTLNLAASTLALVIFSQRQVKLASLQEISRRFLSLAYLTHLAGLLTLILAIDWGWPRLSWAVWGVILIMLAVLELAFSVKRPFPATSLLHLLHHTTWNLGLILAGLSYGLFVLNQGAVFAQLTSVLEHPLMGLEWGLVWGLAPLALTGVGTWNLARREVASWLSIDALALWQWLILTALLLQGLEPGIASIGLGMATGLMFVNSRNLEQVAAAAITVGFGLSWLALSLWDGSFGWALRQEASWLLAGVITATSLWILRQCLRALPNNLARIYAQVSDGWATCLSLLMLLALSGNVLNSPDGREAIATWLLMGATAYRSWQPSRQPNLVIWLSISVLLVAQIPTWVGEETRLVTLAIATGLMFFQTHRLQKLAAAAITVGLSLGLSVALLERLPLSGLDWLLAGAIALIPLWPLRYWLSQRTSKLALLYARACDGWAIALCSLELSILVANTSIVQEPFRTLLLSLLLMGATAYRSWQPPRFPSAIWLSIATLSLVQLPLLGLTGYRLIGLGIATGLMLVHAYYLQQGAAVTLTIGFALALWGTCLWDGWAGWALRSIDGWLLAVALLLAVLWMLRSWFLRRQSQLAALYTQSLDGWAIALCSLELVALTLHSLAVYWDWMAASSLSVLAAALTLGAIAYRSYLEPSNWGIYGVGWSLELLTIEVLNLTKQSLIALAIANILLGLLTQLLGDWWHRSTHRREMLNSWNILPLLYGALGAALRWGFFSSWTGLSSLGLVLIAIGVGRRSPAGKPLLYLGIGGISISAYELLFYQIADLSQGDQFLAMAALAASLVYGYRLLSPWLAGYLPLTASELKLVAHLHWALGSCLLLGALFYPVAVNQLLGLATGIFLTRYAIWQGRNHPDQAIAEIWVYLGILEATGIGVYAANTIPPMEFFSQYLVSWLGVIASGVAVFTYLLPWRLWGWPPRPWQFLALVLPGLALGGSLDKLNPLSLLVVAGFYAWLAWLRQQPRWRYLTLLLVNWAIALWLAAFSLATPFAYSSLVGLSLLCLVWIEPTCQGRQGKSLRHLLRLLGTGIIASAALWFDHQTGILPGILSLVAIFAGLALRIRAFLYLGTFTFVANAFYQLVIWISLYPLLKWIIGLLVGVSLLSIAGNFETRRTQLTSLLQNWLRDLQEWD</sequence>
<feature type="transmembrane region" description="Helical" evidence="2">
    <location>
        <begin position="1387"/>
        <end position="1413"/>
    </location>
</feature>
<feature type="transmembrane region" description="Helical" evidence="2">
    <location>
        <begin position="511"/>
        <end position="531"/>
    </location>
</feature>
<dbReference type="RefSeq" id="WP_052275837.1">
    <property type="nucleotide sequence ID" value="NZ_CP011339.1"/>
</dbReference>
<feature type="transmembrane region" description="Helical" evidence="2">
    <location>
        <begin position="1279"/>
        <end position="1309"/>
    </location>
</feature>
<feature type="transmembrane region" description="Helical" evidence="2">
    <location>
        <begin position="1350"/>
        <end position="1367"/>
    </location>
</feature>
<evidence type="ECO:0000313" key="3">
    <source>
        <dbReference type="EMBL" id="AKV66496.1"/>
    </source>
</evidence>
<feature type="transmembrane region" description="Helical" evidence="2">
    <location>
        <begin position="778"/>
        <end position="797"/>
    </location>
</feature>
<feature type="transmembrane region" description="Helical" evidence="2">
    <location>
        <begin position="1596"/>
        <end position="1613"/>
    </location>
</feature>
<feature type="transmembrane region" description="Helical" evidence="2">
    <location>
        <begin position="1099"/>
        <end position="1119"/>
    </location>
</feature>
<feature type="transmembrane region" description="Helical" evidence="2">
    <location>
        <begin position="1640"/>
        <end position="1662"/>
    </location>
</feature>
<reference evidence="3 4" key="1">
    <citation type="journal article" date="2016" name="Stand. Genomic Sci.">
        <title>Complete genome sequence and genomic characterization of Microcystis panniformis FACHB 1757 by third-generation sequencing.</title>
        <authorList>
            <person name="Zhang J.Y."/>
            <person name="Guan R."/>
            <person name="Zhang H.J."/>
            <person name="Li H."/>
            <person name="Xiao P."/>
            <person name="Yu G.L."/>
            <person name="Du L."/>
            <person name="Cao D.M."/>
            <person name="Zhu B.C."/>
            <person name="Li R.H."/>
            <person name="Lu Z.H."/>
        </authorList>
    </citation>
    <scope>NUCLEOTIDE SEQUENCE [LARGE SCALE GENOMIC DNA]</scope>
    <source>
        <strain evidence="3 4">FACHB-1757</strain>
    </source>
</reference>
<feature type="transmembrane region" description="Helical" evidence="2">
    <location>
        <begin position="471"/>
        <end position="491"/>
    </location>
</feature>
<feature type="transmembrane region" description="Helical" evidence="2">
    <location>
        <begin position="1467"/>
        <end position="1486"/>
    </location>
</feature>
<feature type="transmembrane region" description="Helical" evidence="2">
    <location>
        <begin position="1566"/>
        <end position="1584"/>
    </location>
</feature>
<feature type="transmembrane region" description="Helical" evidence="2">
    <location>
        <begin position="1163"/>
        <end position="1181"/>
    </location>
</feature>
<feature type="transmembrane region" description="Helical" evidence="2">
    <location>
        <begin position="1075"/>
        <end position="1092"/>
    </location>
</feature>
<evidence type="ECO:0000256" key="1">
    <source>
        <dbReference type="SAM" id="MobiDB-lite"/>
    </source>
</evidence>
<dbReference type="KEGG" id="mpk:VL20_1323"/>
<feature type="transmembrane region" description="Helical" evidence="2">
    <location>
        <begin position="1434"/>
        <end position="1455"/>
    </location>
</feature>
<dbReference type="PATRIC" id="fig|1638788.3.peg.1329"/>
<feature type="transmembrane region" description="Helical" evidence="2">
    <location>
        <begin position="324"/>
        <end position="346"/>
    </location>
</feature>
<feature type="transmembrane region" description="Helical" evidence="2">
    <location>
        <begin position="1125"/>
        <end position="1142"/>
    </location>
</feature>
<feature type="transmembrane region" description="Helical" evidence="2">
    <location>
        <begin position="993"/>
        <end position="1014"/>
    </location>
</feature>
<feature type="transmembrane region" description="Helical" evidence="2">
    <location>
        <begin position="447"/>
        <end position="464"/>
    </location>
</feature>
<dbReference type="Proteomes" id="UP000068167">
    <property type="component" value="Chromosome"/>
</dbReference>
<feature type="transmembrane region" description="Helical" evidence="2">
    <location>
        <begin position="257"/>
        <end position="279"/>
    </location>
</feature>
<accession>A0A0K1RXQ1</accession>
<proteinExistence type="predicted"/>